<keyword evidence="4 7" id="KW-0456">Lyase</keyword>
<keyword evidence="3" id="KW-0574">Periplasm</keyword>
<dbReference type="Pfam" id="PF05426">
    <property type="entry name" value="Alginate_lyase"/>
    <property type="match status" value="1"/>
</dbReference>
<dbReference type="GO" id="GO:0015021">
    <property type="term" value="F:heparin-sulfate lyase activity"/>
    <property type="evidence" value="ECO:0007669"/>
    <property type="project" value="UniProtKB-EC"/>
</dbReference>
<evidence type="ECO:0000313" key="7">
    <source>
        <dbReference type="EMBL" id="OQB74022.1"/>
    </source>
</evidence>
<dbReference type="Pfam" id="PF07940">
    <property type="entry name" value="Hepar_II_III_C"/>
    <property type="match status" value="1"/>
</dbReference>
<dbReference type="InterPro" id="IPR008929">
    <property type="entry name" value="Chondroitin_lyas"/>
</dbReference>
<proteinExistence type="predicted"/>
<sequence length="704" mass="81040">MRKNDFNNFWIFMSGFLLCFFSFCPAQENIVFPQRPRFVYTASEMEDVKKNQTKNVEIQNIIKQADTILNESLEVPVKEGDWIFYYFCPKDDAMLKPETETRHICSVCGSVYTDERTSAAYRTYINYKIDRNCLILARAYAFTGDIKYAERVRQVLFILASVYPGFERHDRWGRKGILAVVGGKRYAQNLDEAVSAIDLASAYDLVANASCFSDGDRKISEKLLQDIAKEILRFQSFSGGKNNHQTWFNAAYTVVGLVTGDEHLMKEGIYGRYGLLWQVENSITADGLWYEGTIAYHFYALSAIQYTLDAAKRVGWDFSKNERLKSMWFGPVNLSYPDGRLPAFNDSDPVDLKNYSQFYLWAYKYFNDQIFSIYAGQSISAGQSERKSMNMKDIGIAVLRRMSSSGPVCAMLDYGIHGDSHGHPDKLNIVFYAFGRELLIDSGRISYSVPEYKTWCRTTIAHNTVVIDEKDQQPATGRLLYFNETKDFSACLAVCDSAYPSYDIKRFLVLFDNIMVDVFVVEGKEKKQMDWIIHCRGSIVQDKNQKPCEFLADHNGYQHLKNIQMADEISEPQVYNFVQEDKRSLRVFLLNNKNSSIFTGTSIGYNLKDSAAFLLRRRFASKTVFITVYDFSPFEDNRIQKIQVLPVFSRNKKIVETDAIGLRIIKPEEFITIGLDMREKITGKPTINNQKFQRMFYSTGRSKK</sequence>
<comment type="caution">
    <text evidence="7">The sequence shown here is derived from an EMBL/GenBank/DDBJ whole genome shotgun (WGS) entry which is preliminary data.</text>
</comment>
<dbReference type="Proteomes" id="UP000485562">
    <property type="component" value="Unassembled WGS sequence"/>
</dbReference>
<dbReference type="SUPFAM" id="SSF48230">
    <property type="entry name" value="Chondroitin AC/alginate lyase"/>
    <property type="match status" value="1"/>
</dbReference>
<feature type="domain" description="Heparinase II/III-like C-terminal" evidence="6">
    <location>
        <begin position="386"/>
        <end position="473"/>
    </location>
</feature>
<dbReference type="Gene3D" id="1.50.10.100">
    <property type="entry name" value="Chondroitin AC/alginate lyase"/>
    <property type="match status" value="1"/>
</dbReference>
<organism evidence="7">
    <name type="scientific">candidate division TA06 bacterium ADurb.Bin131</name>
    <dbReference type="NCBI Taxonomy" id="1852827"/>
    <lineage>
        <taxon>Bacteria</taxon>
        <taxon>Bacteria division TA06</taxon>
    </lineage>
</organism>
<feature type="domain" description="Alginate lyase" evidence="5">
    <location>
        <begin position="135"/>
        <end position="319"/>
    </location>
</feature>
<protein>
    <submittedName>
        <fullName evidence="7">Heparin-sulfate lyase</fullName>
        <ecNumber evidence="7">4.2.2.8</ecNumber>
    </submittedName>
</protein>
<evidence type="ECO:0000259" key="5">
    <source>
        <dbReference type="Pfam" id="PF05426"/>
    </source>
</evidence>
<evidence type="ECO:0000256" key="1">
    <source>
        <dbReference type="ARBA" id="ARBA00004418"/>
    </source>
</evidence>
<comment type="subcellular location">
    <subcellularLocation>
        <location evidence="1">Periplasm</location>
    </subcellularLocation>
</comment>
<dbReference type="EMBL" id="MWDQ01000053">
    <property type="protein sequence ID" value="OQB74022.1"/>
    <property type="molecule type" value="Genomic_DNA"/>
</dbReference>
<dbReference type="PANTHER" id="PTHR39210">
    <property type="entry name" value="HEPARIN-SULFATE LYASE"/>
    <property type="match status" value="1"/>
</dbReference>
<gene>
    <name evidence="7" type="primary">hepC</name>
    <name evidence="7" type="ORF">BWX89_00675</name>
</gene>
<dbReference type="InterPro" id="IPR008397">
    <property type="entry name" value="Alginate_lyase_dom"/>
</dbReference>
<evidence type="ECO:0000256" key="4">
    <source>
        <dbReference type="ARBA" id="ARBA00023239"/>
    </source>
</evidence>
<accession>A0A1V6CAT8</accession>
<dbReference type="PANTHER" id="PTHR39210:SF1">
    <property type="entry name" value="HEPARIN-SULFATE LYASE"/>
    <property type="match status" value="1"/>
</dbReference>
<reference evidence="7" key="1">
    <citation type="submission" date="2017-02" db="EMBL/GenBank/DDBJ databases">
        <title>Delving into the versatile metabolic prowess of the omnipresent phylum Bacteroidetes.</title>
        <authorList>
            <person name="Nobu M.K."/>
            <person name="Mei R."/>
            <person name="Narihiro T."/>
            <person name="Kuroda K."/>
            <person name="Liu W.-T."/>
        </authorList>
    </citation>
    <scope>NUCLEOTIDE SEQUENCE</scope>
    <source>
        <strain evidence="7">ADurb.Bin131</strain>
    </source>
</reference>
<dbReference type="Gene3D" id="2.70.98.70">
    <property type="match status" value="1"/>
</dbReference>
<dbReference type="GO" id="GO:0042597">
    <property type="term" value="C:periplasmic space"/>
    <property type="evidence" value="ECO:0007669"/>
    <property type="project" value="UniProtKB-SubCell"/>
</dbReference>
<dbReference type="EC" id="4.2.2.8" evidence="7"/>
<evidence type="ECO:0000256" key="3">
    <source>
        <dbReference type="ARBA" id="ARBA00022764"/>
    </source>
</evidence>
<dbReference type="InterPro" id="IPR012480">
    <property type="entry name" value="Hepar_II_III_C"/>
</dbReference>
<dbReference type="AlphaFoldDB" id="A0A1V6CAT8"/>
<evidence type="ECO:0000259" key="6">
    <source>
        <dbReference type="Pfam" id="PF07940"/>
    </source>
</evidence>
<name>A0A1V6CAT8_UNCT6</name>
<evidence type="ECO:0000256" key="2">
    <source>
        <dbReference type="ARBA" id="ARBA00022729"/>
    </source>
</evidence>
<keyword evidence="2" id="KW-0732">Signal</keyword>